<accession>A0A9D5D7Z2</accession>
<dbReference type="AlphaFoldDB" id="A0A9D5D7Z2"/>
<protein>
    <submittedName>
        <fullName evidence="2">Uncharacterized protein</fullName>
    </submittedName>
</protein>
<feature type="compositionally biased region" description="Low complexity" evidence="1">
    <location>
        <begin position="13"/>
        <end position="24"/>
    </location>
</feature>
<feature type="region of interest" description="Disordered" evidence="1">
    <location>
        <begin position="101"/>
        <end position="128"/>
    </location>
</feature>
<feature type="region of interest" description="Disordered" evidence="1">
    <location>
        <begin position="1"/>
        <end position="24"/>
    </location>
</feature>
<reference evidence="2" key="1">
    <citation type="submission" date="2021-03" db="EMBL/GenBank/DDBJ databases">
        <authorList>
            <person name="Li Z."/>
            <person name="Yang C."/>
        </authorList>
    </citation>
    <scope>NUCLEOTIDE SEQUENCE</scope>
    <source>
        <strain evidence="2">Dzin_1.0</strain>
        <tissue evidence="2">Leaf</tissue>
    </source>
</reference>
<dbReference type="OrthoDB" id="1669448at2759"/>
<gene>
    <name evidence="2" type="ORF">J5N97_005127</name>
</gene>
<feature type="compositionally biased region" description="Polar residues" evidence="1">
    <location>
        <begin position="1"/>
        <end position="10"/>
    </location>
</feature>
<sequence>MTSPPSSDQPENAADQAADPPIQAPETIPDLLSILQDAGATEQIEKHNKYMAFYSRRLKGKYFSKKVFNGANIFEHETIIDDETIKSSRWPCTRLFADPILKPEDKNRSSSAEISAIPNNKESPEATC</sequence>
<dbReference type="PANTHER" id="PTHR36078">
    <property type="entry name" value="BNACNNG21220D PROTEIN"/>
    <property type="match status" value="1"/>
</dbReference>
<evidence type="ECO:0000313" key="2">
    <source>
        <dbReference type="EMBL" id="KAJ0986771.1"/>
    </source>
</evidence>
<evidence type="ECO:0000313" key="3">
    <source>
        <dbReference type="Proteomes" id="UP001085076"/>
    </source>
</evidence>
<organism evidence="2 3">
    <name type="scientific">Dioscorea zingiberensis</name>
    <dbReference type="NCBI Taxonomy" id="325984"/>
    <lineage>
        <taxon>Eukaryota</taxon>
        <taxon>Viridiplantae</taxon>
        <taxon>Streptophyta</taxon>
        <taxon>Embryophyta</taxon>
        <taxon>Tracheophyta</taxon>
        <taxon>Spermatophyta</taxon>
        <taxon>Magnoliopsida</taxon>
        <taxon>Liliopsida</taxon>
        <taxon>Dioscoreales</taxon>
        <taxon>Dioscoreaceae</taxon>
        <taxon>Dioscorea</taxon>
    </lineage>
</organism>
<evidence type="ECO:0000256" key="1">
    <source>
        <dbReference type="SAM" id="MobiDB-lite"/>
    </source>
</evidence>
<feature type="compositionally biased region" description="Polar residues" evidence="1">
    <location>
        <begin position="109"/>
        <end position="121"/>
    </location>
</feature>
<dbReference type="Proteomes" id="UP001085076">
    <property type="component" value="Miscellaneous, Linkage group lg01"/>
</dbReference>
<reference evidence="2" key="2">
    <citation type="journal article" date="2022" name="Hortic Res">
        <title>The genome of Dioscorea zingiberensis sheds light on the biosynthesis, origin and evolution of the medicinally important diosgenin saponins.</title>
        <authorList>
            <person name="Li Y."/>
            <person name="Tan C."/>
            <person name="Li Z."/>
            <person name="Guo J."/>
            <person name="Li S."/>
            <person name="Chen X."/>
            <person name="Wang C."/>
            <person name="Dai X."/>
            <person name="Yang H."/>
            <person name="Song W."/>
            <person name="Hou L."/>
            <person name="Xu J."/>
            <person name="Tong Z."/>
            <person name="Xu A."/>
            <person name="Yuan X."/>
            <person name="Wang W."/>
            <person name="Yang Q."/>
            <person name="Chen L."/>
            <person name="Sun Z."/>
            <person name="Wang K."/>
            <person name="Pan B."/>
            <person name="Chen J."/>
            <person name="Bao Y."/>
            <person name="Liu F."/>
            <person name="Qi X."/>
            <person name="Gang D.R."/>
            <person name="Wen J."/>
            <person name="Li J."/>
        </authorList>
    </citation>
    <scope>NUCLEOTIDE SEQUENCE</scope>
    <source>
        <strain evidence="2">Dzin_1.0</strain>
    </source>
</reference>
<dbReference type="EMBL" id="JAGGNH010000001">
    <property type="protein sequence ID" value="KAJ0986771.1"/>
    <property type="molecule type" value="Genomic_DNA"/>
</dbReference>
<comment type="caution">
    <text evidence="2">The sequence shown here is derived from an EMBL/GenBank/DDBJ whole genome shotgun (WGS) entry which is preliminary data.</text>
</comment>
<proteinExistence type="predicted"/>
<dbReference type="PANTHER" id="PTHR36078:SF2">
    <property type="entry name" value="OS09G0473966 PROTEIN"/>
    <property type="match status" value="1"/>
</dbReference>
<keyword evidence="3" id="KW-1185">Reference proteome</keyword>
<name>A0A9D5D7Z2_9LILI</name>